<dbReference type="PANTHER" id="PTHR32322">
    <property type="entry name" value="INNER MEMBRANE TRANSPORTER"/>
    <property type="match status" value="1"/>
</dbReference>
<keyword evidence="5 6" id="KW-0472">Membrane</keyword>
<feature type="transmembrane region" description="Helical" evidence="6">
    <location>
        <begin position="7"/>
        <end position="27"/>
    </location>
</feature>
<name>A0A1M7YX86_9VIBR</name>
<dbReference type="GO" id="GO:0016020">
    <property type="term" value="C:membrane"/>
    <property type="evidence" value="ECO:0007669"/>
    <property type="project" value="UniProtKB-SubCell"/>
</dbReference>
<dbReference type="InterPro" id="IPR000620">
    <property type="entry name" value="EamA_dom"/>
</dbReference>
<feature type="transmembrane region" description="Helical" evidence="6">
    <location>
        <begin position="153"/>
        <end position="173"/>
    </location>
</feature>
<evidence type="ECO:0000256" key="1">
    <source>
        <dbReference type="ARBA" id="ARBA00004141"/>
    </source>
</evidence>
<keyword evidence="4 6" id="KW-1133">Transmembrane helix</keyword>
<feature type="transmembrane region" description="Helical" evidence="6">
    <location>
        <begin position="39"/>
        <end position="57"/>
    </location>
</feature>
<accession>A0A1M7YX86</accession>
<dbReference type="PANTHER" id="PTHR32322:SF2">
    <property type="entry name" value="EAMA DOMAIN-CONTAINING PROTEIN"/>
    <property type="match status" value="1"/>
</dbReference>
<dbReference type="RefSeq" id="WP_200796940.1">
    <property type="nucleotide sequence ID" value="NZ_AP024898.1"/>
</dbReference>
<sequence>MFSGTALNGLLYGVTVLIWGTTWYAIAMQVGEVPVMISIFYRFAIASVLLLGGLKITGRLCRIQRQDHLFCVLQGMCVFCFNFLCFYSANHYINSGLESVLFSMAILFNAINGVMFLGQRLTRKLLIAGSFGILGIISLFWESLMAQELTTETLYGIGLCLLGTYGFSIGNIITARHQKKGLDVLSTNAYAMFYGACTMLGVIALTQTPFRFDASASYVGALVYLAVFGSVIGFGTYFALVGRIGTGAAAYATVLFPLVALGISTVYEGYVWTQSAVLGLILILFGNVVMFYKPGQLVSKTAHAKQGI</sequence>
<feature type="transmembrane region" description="Helical" evidence="6">
    <location>
        <begin position="273"/>
        <end position="292"/>
    </location>
</feature>
<dbReference type="SUPFAM" id="SSF103481">
    <property type="entry name" value="Multidrug resistance efflux transporter EmrE"/>
    <property type="match status" value="2"/>
</dbReference>
<feature type="transmembrane region" description="Helical" evidence="6">
    <location>
        <begin position="248"/>
        <end position="267"/>
    </location>
</feature>
<proteinExistence type="inferred from homology"/>
<evidence type="ECO:0000256" key="4">
    <source>
        <dbReference type="ARBA" id="ARBA00022989"/>
    </source>
</evidence>
<evidence type="ECO:0000313" key="8">
    <source>
        <dbReference type="EMBL" id="SHO57289.1"/>
    </source>
</evidence>
<feature type="domain" description="EamA" evidence="7">
    <location>
        <begin position="14"/>
        <end position="140"/>
    </location>
</feature>
<evidence type="ECO:0000259" key="7">
    <source>
        <dbReference type="Pfam" id="PF00892"/>
    </source>
</evidence>
<feature type="transmembrane region" description="Helical" evidence="6">
    <location>
        <begin position="185"/>
        <end position="206"/>
    </location>
</feature>
<organism evidence="8 9">
    <name type="scientific">Vibrio quintilis</name>
    <dbReference type="NCBI Taxonomy" id="1117707"/>
    <lineage>
        <taxon>Bacteria</taxon>
        <taxon>Pseudomonadati</taxon>
        <taxon>Pseudomonadota</taxon>
        <taxon>Gammaproteobacteria</taxon>
        <taxon>Vibrionales</taxon>
        <taxon>Vibrionaceae</taxon>
        <taxon>Vibrio</taxon>
    </lineage>
</organism>
<comment type="subcellular location">
    <subcellularLocation>
        <location evidence="1">Membrane</location>
        <topology evidence="1">Multi-pass membrane protein</topology>
    </subcellularLocation>
</comment>
<dbReference type="Proteomes" id="UP000184600">
    <property type="component" value="Unassembled WGS sequence"/>
</dbReference>
<dbReference type="Pfam" id="PF00892">
    <property type="entry name" value="EamA"/>
    <property type="match status" value="2"/>
</dbReference>
<feature type="transmembrane region" description="Helical" evidence="6">
    <location>
        <begin position="69"/>
        <end position="89"/>
    </location>
</feature>
<evidence type="ECO:0000256" key="2">
    <source>
        <dbReference type="ARBA" id="ARBA00007362"/>
    </source>
</evidence>
<dbReference type="STRING" id="1117707.VQ7734_03058"/>
<evidence type="ECO:0000256" key="6">
    <source>
        <dbReference type="SAM" id="Phobius"/>
    </source>
</evidence>
<dbReference type="AlphaFoldDB" id="A0A1M7YX86"/>
<dbReference type="EMBL" id="FRFG01000037">
    <property type="protein sequence ID" value="SHO57289.1"/>
    <property type="molecule type" value="Genomic_DNA"/>
</dbReference>
<reference evidence="9" key="1">
    <citation type="submission" date="2016-12" db="EMBL/GenBank/DDBJ databases">
        <authorList>
            <person name="Rodrigo-Torres L."/>
            <person name="Arahal R.D."/>
            <person name="Lucena T."/>
        </authorList>
    </citation>
    <scope>NUCLEOTIDE SEQUENCE [LARGE SCALE GENOMIC DNA]</scope>
</reference>
<evidence type="ECO:0000256" key="5">
    <source>
        <dbReference type="ARBA" id="ARBA00023136"/>
    </source>
</evidence>
<protein>
    <submittedName>
        <fullName evidence="8">Putative DMT superfamily transporter inner membrane protein</fullName>
    </submittedName>
</protein>
<feature type="transmembrane region" description="Helical" evidence="6">
    <location>
        <begin position="218"/>
        <end position="241"/>
    </location>
</feature>
<evidence type="ECO:0000313" key="9">
    <source>
        <dbReference type="Proteomes" id="UP000184600"/>
    </source>
</evidence>
<feature type="domain" description="EamA" evidence="7">
    <location>
        <begin position="155"/>
        <end position="291"/>
    </location>
</feature>
<feature type="transmembrane region" description="Helical" evidence="6">
    <location>
        <begin position="101"/>
        <end position="118"/>
    </location>
</feature>
<keyword evidence="9" id="KW-1185">Reference proteome</keyword>
<keyword evidence="3 6" id="KW-0812">Transmembrane</keyword>
<comment type="similarity">
    <text evidence="2">Belongs to the EamA transporter family.</text>
</comment>
<evidence type="ECO:0000256" key="3">
    <source>
        <dbReference type="ARBA" id="ARBA00022692"/>
    </source>
</evidence>
<gene>
    <name evidence="8" type="ORF">VQ7734_03058</name>
</gene>
<dbReference type="InterPro" id="IPR037185">
    <property type="entry name" value="EmrE-like"/>
</dbReference>
<feature type="transmembrane region" description="Helical" evidence="6">
    <location>
        <begin position="125"/>
        <end position="141"/>
    </location>
</feature>
<dbReference type="InterPro" id="IPR050638">
    <property type="entry name" value="AA-Vitamin_Transporters"/>
</dbReference>